<keyword evidence="2" id="KW-1185">Reference proteome</keyword>
<name>R1HQV6_9PSEU</name>
<dbReference type="EMBL" id="AOUO01000357">
    <property type="protein sequence ID" value="EOD65930.1"/>
    <property type="molecule type" value="Genomic_DNA"/>
</dbReference>
<dbReference type="AlphaFoldDB" id="R1HQV6"/>
<evidence type="ECO:0000313" key="2">
    <source>
        <dbReference type="Proteomes" id="UP000014139"/>
    </source>
</evidence>
<dbReference type="Proteomes" id="UP000014139">
    <property type="component" value="Unassembled WGS sequence"/>
</dbReference>
<gene>
    <name evidence="1" type="ORF">H480_24097</name>
</gene>
<comment type="caution">
    <text evidence="1">The sequence shown here is derived from an EMBL/GenBank/DDBJ whole genome shotgun (WGS) entry which is preliminary data.</text>
</comment>
<feature type="non-terminal residue" evidence="1">
    <location>
        <position position="28"/>
    </location>
</feature>
<evidence type="ECO:0000313" key="1">
    <source>
        <dbReference type="EMBL" id="EOD65930.1"/>
    </source>
</evidence>
<protein>
    <submittedName>
        <fullName evidence="1">Acyl-CoA dehydrogenase</fullName>
    </submittedName>
</protein>
<organism evidence="1 2">
    <name type="scientific">Amycolatopsis vancoresmycina DSM 44592</name>
    <dbReference type="NCBI Taxonomy" id="1292037"/>
    <lineage>
        <taxon>Bacteria</taxon>
        <taxon>Bacillati</taxon>
        <taxon>Actinomycetota</taxon>
        <taxon>Actinomycetes</taxon>
        <taxon>Pseudonocardiales</taxon>
        <taxon>Pseudonocardiaceae</taxon>
        <taxon>Amycolatopsis</taxon>
    </lineage>
</organism>
<sequence>MTATVLDDRLRALRDAAREWGAEFRTAG</sequence>
<accession>R1HQV6</accession>
<proteinExistence type="predicted"/>
<reference evidence="1 2" key="1">
    <citation type="submission" date="2013-02" db="EMBL/GenBank/DDBJ databases">
        <title>Draft genome sequence of Amycolatopsis vancoresmycina strain DSM 44592T.</title>
        <authorList>
            <person name="Kumar S."/>
            <person name="Kaur N."/>
            <person name="Kaur C."/>
            <person name="Raghava G.P.S."/>
            <person name="Mayilraj S."/>
        </authorList>
    </citation>
    <scope>NUCLEOTIDE SEQUENCE [LARGE SCALE GENOMIC DNA]</scope>
    <source>
        <strain evidence="1 2">DSM 44592</strain>
    </source>
</reference>